<accession>A0ABN4MYP4</accession>
<evidence type="ECO:0000313" key="2">
    <source>
        <dbReference type="EMBL" id="AMT95813.1"/>
    </source>
</evidence>
<evidence type="ECO:0000313" key="3">
    <source>
        <dbReference type="Proteomes" id="UP000076104"/>
    </source>
</evidence>
<reference evidence="2 3" key="1">
    <citation type="submission" date="2016-03" db="EMBL/GenBank/DDBJ databases">
        <title>Genome sequencing of Psychrobacter alimentarius PAMC 27889.</title>
        <authorList>
            <person name="Lee J."/>
            <person name="Kim O.-S."/>
        </authorList>
    </citation>
    <scope>NUCLEOTIDE SEQUENCE [LARGE SCALE GENOMIC DNA]</scope>
    <source>
        <strain evidence="2 3">PAMC 27889</strain>
    </source>
</reference>
<feature type="chain" id="PRO_5045234378" evidence="1">
    <location>
        <begin position="36"/>
        <end position="156"/>
    </location>
</feature>
<evidence type="ECO:0000256" key="1">
    <source>
        <dbReference type="SAM" id="SignalP"/>
    </source>
</evidence>
<feature type="signal peptide" evidence="1">
    <location>
        <begin position="1"/>
        <end position="35"/>
    </location>
</feature>
<proteinExistence type="predicted"/>
<keyword evidence="3" id="KW-1185">Reference proteome</keyword>
<organism evidence="2 3">
    <name type="scientific">Psychrobacter alimentarius</name>
    <dbReference type="NCBI Taxonomy" id="261164"/>
    <lineage>
        <taxon>Bacteria</taxon>
        <taxon>Pseudomonadati</taxon>
        <taxon>Pseudomonadota</taxon>
        <taxon>Gammaproteobacteria</taxon>
        <taxon>Moraxellales</taxon>
        <taxon>Moraxellaceae</taxon>
        <taxon>Psychrobacter</taxon>
    </lineage>
</organism>
<dbReference type="EMBL" id="CP014945">
    <property type="protein sequence ID" value="AMT95813.1"/>
    <property type="molecule type" value="Genomic_DNA"/>
</dbReference>
<keyword evidence="1" id="KW-0732">Signal</keyword>
<protein>
    <submittedName>
        <fullName evidence="2">Uncharacterized protein</fullName>
    </submittedName>
</protein>
<gene>
    <name evidence="2" type="ORF">A3K91_0177</name>
</gene>
<sequence length="156" mass="16608">MLSINHQTVSLASKGIQALLLSTALAVITAHSAVAKNSDTPIHFAKGAITSTTTGKLSPNEDEHWYRFQASSSQYAVINILPLAGTAETANVGVLHMPNGTQDGTKGGIIYQGCLPTTGDYRLRIARNLMATQGKTASYKIETMILPKYASQSLCK</sequence>
<name>A0ABN4MYP4_9GAMM</name>
<dbReference type="GeneID" id="33061176"/>
<dbReference type="Gene3D" id="2.60.120.380">
    <property type="match status" value="1"/>
</dbReference>
<dbReference type="Proteomes" id="UP000076104">
    <property type="component" value="Chromosome"/>
</dbReference>
<dbReference type="RefSeq" id="WP_062843597.1">
    <property type="nucleotide sequence ID" value="NZ_CP014945.1"/>
</dbReference>